<dbReference type="Pfam" id="PF08282">
    <property type="entry name" value="Hydrolase_3"/>
    <property type="match status" value="1"/>
</dbReference>
<dbReference type="Gene3D" id="3.30.1240.10">
    <property type="match status" value="1"/>
</dbReference>
<organism evidence="1 2">
    <name type="scientific">Oceanithermus desulfurans</name>
    <dbReference type="NCBI Taxonomy" id="227924"/>
    <lineage>
        <taxon>Bacteria</taxon>
        <taxon>Thermotogati</taxon>
        <taxon>Deinococcota</taxon>
        <taxon>Deinococci</taxon>
        <taxon>Thermales</taxon>
        <taxon>Thermaceae</taxon>
        <taxon>Oceanithermus</taxon>
    </lineage>
</organism>
<comment type="caution">
    <text evidence="1">The sequence shown here is derived from an EMBL/GenBank/DDBJ whole genome shotgun (WGS) entry which is preliminary data.</text>
</comment>
<dbReference type="InterPro" id="IPR006379">
    <property type="entry name" value="HAD-SF_hydro_IIB"/>
</dbReference>
<dbReference type="InterPro" id="IPR023214">
    <property type="entry name" value="HAD_sf"/>
</dbReference>
<evidence type="ECO:0000313" key="2">
    <source>
        <dbReference type="Proteomes" id="UP000587579"/>
    </source>
</evidence>
<dbReference type="PANTHER" id="PTHR10000:SF8">
    <property type="entry name" value="HAD SUPERFAMILY HYDROLASE-LIKE, TYPE 3"/>
    <property type="match status" value="1"/>
</dbReference>
<dbReference type="SUPFAM" id="SSF56784">
    <property type="entry name" value="HAD-like"/>
    <property type="match status" value="1"/>
</dbReference>
<dbReference type="Gene3D" id="3.40.50.1000">
    <property type="entry name" value="HAD superfamily/HAD-like"/>
    <property type="match status" value="1"/>
</dbReference>
<proteinExistence type="predicted"/>
<protein>
    <recommendedName>
        <fullName evidence="3">HAD family phosphatase</fullName>
    </recommendedName>
</protein>
<sequence>MARALIALDLDGTLLKHGVFLPDAPRFLERLRAAGHLLAVNTGRLPAGFALEAARRIRPDGLHAFSDGALIADARGRIQSRTTLDPSVVRRVLAAALDLHLVAEFHTALGVRYHLATRPPEDRHEHVAATGTPSFAIAPEAVPDLPLVGAWLLRVPAGRLDGLRAELSAGARVEAYGPREGYWILGVKPAAGHKGTGLLELARSYGVAPEATVMLGDGLNDLGGLEAAGLGIAVGNAPDFVQRAADRVVAPSGEGGLLEAAELILQTYGRARARP</sequence>
<dbReference type="Proteomes" id="UP000587579">
    <property type="component" value="Unassembled WGS sequence"/>
</dbReference>
<keyword evidence="2" id="KW-1185">Reference proteome</keyword>
<name>A0ABR6P300_9DEIN</name>
<accession>A0ABR6P300</accession>
<dbReference type="InterPro" id="IPR036412">
    <property type="entry name" value="HAD-like_sf"/>
</dbReference>
<dbReference type="EMBL" id="JACHEZ010000006">
    <property type="protein sequence ID" value="MBB6030389.1"/>
    <property type="molecule type" value="Genomic_DNA"/>
</dbReference>
<evidence type="ECO:0008006" key="3">
    <source>
        <dbReference type="Google" id="ProtNLM"/>
    </source>
</evidence>
<dbReference type="PANTHER" id="PTHR10000">
    <property type="entry name" value="PHOSPHOSERINE PHOSPHATASE"/>
    <property type="match status" value="1"/>
</dbReference>
<dbReference type="NCBIfam" id="TIGR01484">
    <property type="entry name" value="HAD-SF-IIB"/>
    <property type="match status" value="1"/>
</dbReference>
<gene>
    <name evidence="1" type="ORF">HNQ05_001770</name>
</gene>
<evidence type="ECO:0000313" key="1">
    <source>
        <dbReference type="EMBL" id="MBB6030389.1"/>
    </source>
</evidence>
<reference evidence="1 2" key="1">
    <citation type="submission" date="2020-08" db="EMBL/GenBank/DDBJ databases">
        <title>Genomic Encyclopedia of Type Strains, Phase IV (KMG-IV): sequencing the most valuable type-strain genomes for metagenomic binning, comparative biology and taxonomic classification.</title>
        <authorList>
            <person name="Goeker M."/>
        </authorList>
    </citation>
    <scope>NUCLEOTIDE SEQUENCE [LARGE SCALE GENOMIC DNA]</scope>
    <source>
        <strain evidence="1 2">DSM 15757</strain>
    </source>
</reference>
<dbReference type="RefSeq" id="WP_183677753.1">
    <property type="nucleotide sequence ID" value="NZ_JACHEZ010000006.1"/>
</dbReference>